<evidence type="ECO:0000256" key="3">
    <source>
        <dbReference type="ARBA" id="ARBA00022777"/>
    </source>
</evidence>
<feature type="region of interest" description="Disordered" evidence="6">
    <location>
        <begin position="147"/>
        <end position="167"/>
    </location>
</feature>
<dbReference type="GO" id="GO:1990625">
    <property type="term" value="P:negative regulation of cytoplasmic translational initiation in response to stress"/>
    <property type="evidence" value="ECO:0007669"/>
    <property type="project" value="TreeGrafter"/>
</dbReference>
<dbReference type="PROSITE" id="PS00107">
    <property type="entry name" value="PROTEIN_KINASE_ATP"/>
    <property type="match status" value="1"/>
</dbReference>
<evidence type="ECO:0000256" key="5">
    <source>
        <dbReference type="PROSITE-ProRule" id="PRU10141"/>
    </source>
</evidence>
<evidence type="ECO:0000256" key="1">
    <source>
        <dbReference type="ARBA" id="ARBA00022679"/>
    </source>
</evidence>
<keyword evidence="2 5" id="KW-0547">Nucleotide-binding</keyword>
<dbReference type="InterPro" id="IPR000719">
    <property type="entry name" value="Prot_kinase_dom"/>
</dbReference>
<dbReference type="Gene3D" id="1.10.510.10">
    <property type="entry name" value="Transferase(Phosphotransferase) domain 1"/>
    <property type="match status" value="1"/>
</dbReference>
<feature type="domain" description="RWD" evidence="8">
    <location>
        <begin position="11"/>
        <end position="126"/>
    </location>
</feature>
<keyword evidence="1" id="KW-0808">Transferase</keyword>
<dbReference type="Pfam" id="PF00069">
    <property type="entry name" value="Pkinase"/>
    <property type="match status" value="1"/>
</dbReference>
<evidence type="ECO:0000313" key="10">
    <source>
        <dbReference type="WBParaSite" id="PSAMB.scaffold1070size36389.g10849.t1"/>
    </source>
</evidence>
<evidence type="ECO:0000256" key="4">
    <source>
        <dbReference type="ARBA" id="ARBA00022840"/>
    </source>
</evidence>
<name>A0A914UL60_9BILA</name>
<dbReference type="GO" id="GO:0005634">
    <property type="term" value="C:nucleus"/>
    <property type="evidence" value="ECO:0007669"/>
    <property type="project" value="TreeGrafter"/>
</dbReference>
<feature type="compositionally biased region" description="Basic and acidic residues" evidence="6">
    <location>
        <begin position="151"/>
        <end position="167"/>
    </location>
</feature>
<dbReference type="InterPro" id="IPR050339">
    <property type="entry name" value="CC_SR_Kinase"/>
</dbReference>
<protein>
    <submittedName>
        <fullName evidence="10">Eukaryotic translation initiation factor 2-alpha kinase 4</fullName>
    </submittedName>
</protein>
<dbReference type="PROSITE" id="PS50011">
    <property type="entry name" value="PROTEIN_KINASE_DOM"/>
    <property type="match status" value="2"/>
</dbReference>
<sequence>MNSDNRQKQDDELLVLQSIYEGEVEDLRRKDAWNVWRPVELLIHLRPSSSASGRPSDVYVSVDLHVNCSVDYPGRPPKIELENEKGLSKMDIAELHKLLTTKADELKTEEMLLELCQVVQTFLYEKNTPPEYLSFHEGMEKRRARQLQQQKTEEERLRDTSTKREAEEIEAELTRRQEEMRLRKNELELRQRSVSEVGERISERVRRSTDSAEVMTSTPIGEIIRVPLVFVEGVEHVIVRSSLPARLRPPPHPMCVEWSGRDELTGAAVFVSEWTFECQLGKKTNRKAASMEEFTNMLSAVEKEAQTLFKLPRHTNVCRYLALDCTRRFVTGKSFVQKVYVARSMDEDEQPLSATLESRVKLPAEELSKIAKYILRGLHFLHSKDILHKSILPDCIWEVPEVGFTLSDYYFRNRLLEVADCFCTCAQLPKEEKVVIAGSGKSSRRSDIYCFGAVLTALANGEWIPRSDLPPQPPLMADKALIDFLGHCLGLNADGWTASRLLDHSFILQGPAQRRNTLYDSLASSSVVNDDELRFDEISAGGQQSRLGQEFSSLKWLGKGGFGDVILVRNKLDGNVYAIKRIPLNPRSKELNKKIIREAKLFSRLNHENVVRYFNSWIEATSKPVQQENNAASAAHQTAPGNFSELFMQSNLRDLEENAPAMADASGDWSTSFVRQESLSSDSSSDSGDESALASNARFASSFRGYRSASSSDA</sequence>
<feature type="domain" description="Protein kinase" evidence="7">
    <location>
        <begin position="191"/>
        <end position="507"/>
    </location>
</feature>
<dbReference type="Pfam" id="PF05773">
    <property type="entry name" value="RWD"/>
    <property type="match status" value="1"/>
</dbReference>
<dbReference type="Gene3D" id="3.30.200.20">
    <property type="entry name" value="Phosphorylase Kinase, domain 1"/>
    <property type="match status" value="1"/>
</dbReference>
<dbReference type="SUPFAM" id="SSF56112">
    <property type="entry name" value="Protein kinase-like (PK-like)"/>
    <property type="match status" value="2"/>
</dbReference>
<dbReference type="FunFam" id="3.10.110.10:FF:000050">
    <property type="entry name" value="eIF-2-alpha kinase GCN2"/>
    <property type="match status" value="1"/>
</dbReference>
<dbReference type="InterPro" id="IPR016135">
    <property type="entry name" value="UBQ-conjugating_enzyme/RWD"/>
</dbReference>
<dbReference type="AlphaFoldDB" id="A0A914UL60"/>
<evidence type="ECO:0000313" key="9">
    <source>
        <dbReference type="Proteomes" id="UP000887566"/>
    </source>
</evidence>
<evidence type="ECO:0000256" key="6">
    <source>
        <dbReference type="SAM" id="MobiDB-lite"/>
    </source>
</evidence>
<dbReference type="WBParaSite" id="PSAMB.scaffold1070size36389.g10849.t1">
    <property type="protein sequence ID" value="PSAMB.scaffold1070size36389.g10849.t1"/>
    <property type="gene ID" value="PSAMB.scaffold1070size36389.g10849"/>
</dbReference>
<proteinExistence type="predicted"/>
<dbReference type="PANTHER" id="PTHR11042:SF136">
    <property type="entry name" value="EIF-2-ALPHA KINASE GCN2"/>
    <property type="match status" value="1"/>
</dbReference>
<dbReference type="SMART" id="SM00220">
    <property type="entry name" value="S_TKc"/>
    <property type="match status" value="1"/>
</dbReference>
<dbReference type="PROSITE" id="PS50908">
    <property type="entry name" value="RWD"/>
    <property type="match status" value="1"/>
</dbReference>
<dbReference type="InterPro" id="IPR006575">
    <property type="entry name" value="RWD_dom"/>
</dbReference>
<dbReference type="InterPro" id="IPR011009">
    <property type="entry name" value="Kinase-like_dom_sf"/>
</dbReference>
<evidence type="ECO:0000259" key="8">
    <source>
        <dbReference type="PROSITE" id="PS50908"/>
    </source>
</evidence>
<feature type="binding site" evidence="5">
    <location>
        <position position="580"/>
    </location>
    <ligand>
        <name>ATP</name>
        <dbReference type="ChEBI" id="CHEBI:30616"/>
    </ligand>
</feature>
<evidence type="ECO:0000256" key="2">
    <source>
        <dbReference type="ARBA" id="ARBA00022741"/>
    </source>
</evidence>
<evidence type="ECO:0000259" key="7">
    <source>
        <dbReference type="PROSITE" id="PS50011"/>
    </source>
</evidence>
<dbReference type="InterPro" id="IPR017441">
    <property type="entry name" value="Protein_kinase_ATP_BS"/>
</dbReference>
<feature type="domain" description="Protein kinase" evidence="7">
    <location>
        <begin position="551"/>
        <end position="714"/>
    </location>
</feature>
<reference evidence="10" key="1">
    <citation type="submission" date="2022-11" db="UniProtKB">
        <authorList>
            <consortium name="WormBaseParasite"/>
        </authorList>
    </citation>
    <scope>IDENTIFICATION</scope>
</reference>
<keyword evidence="4 5" id="KW-0067">ATP-binding</keyword>
<keyword evidence="9" id="KW-1185">Reference proteome</keyword>
<dbReference type="GO" id="GO:0004694">
    <property type="term" value="F:eukaryotic translation initiation factor 2alpha kinase activity"/>
    <property type="evidence" value="ECO:0007669"/>
    <property type="project" value="TreeGrafter"/>
</dbReference>
<accession>A0A914UL60</accession>
<dbReference type="Proteomes" id="UP000887566">
    <property type="component" value="Unplaced"/>
</dbReference>
<dbReference type="SMART" id="SM00591">
    <property type="entry name" value="RWD"/>
    <property type="match status" value="1"/>
</dbReference>
<dbReference type="PANTHER" id="PTHR11042">
    <property type="entry name" value="EUKARYOTIC TRANSLATION INITIATION FACTOR 2-ALPHA KINASE EIF2-ALPHA KINASE -RELATED"/>
    <property type="match status" value="1"/>
</dbReference>
<dbReference type="GO" id="GO:0005829">
    <property type="term" value="C:cytosol"/>
    <property type="evidence" value="ECO:0007669"/>
    <property type="project" value="TreeGrafter"/>
</dbReference>
<dbReference type="GO" id="GO:0005524">
    <property type="term" value="F:ATP binding"/>
    <property type="evidence" value="ECO:0007669"/>
    <property type="project" value="UniProtKB-UniRule"/>
</dbReference>
<dbReference type="CDD" id="cd23823">
    <property type="entry name" value="RWD_GCN2"/>
    <property type="match status" value="1"/>
</dbReference>
<dbReference type="GO" id="GO:0009893">
    <property type="term" value="P:positive regulation of metabolic process"/>
    <property type="evidence" value="ECO:0007669"/>
    <property type="project" value="UniProtKB-ARBA"/>
</dbReference>
<dbReference type="Gene3D" id="3.10.110.10">
    <property type="entry name" value="Ubiquitin Conjugating Enzyme"/>
    <property type="match status" value="1"/>
</dbReference>
<dbReference type="SUPFAM" id="SSF54495">
    <property type="entry name" value="UBC-like"/>
    <property type="match status" value="1"/>
</dbReference>
<keyword evidence="3" id="KW-0418">Kinase</keyword>
<organism evidence="9 10">
    <name type="scientific">Plectus sambesii</name>
    <dbReference type="NCBI Taxonomy" id="2011161"/>
    <lineage>
        <taxon>Eukaryota</taxon>
        <taxon>Metazoa</taxon>
        <taxon>Ecdysozoa</taxon>
        <taxon>Nematoda</taxon>
        <taxon>Chromadorea</taxon>
        <taxon>Plectida</taxon>
        <taxon>Plectina</taxon>
        <taxon>Plectoidea</taxon>
        <taxon>Plectidae</taxon>
        <taxon>Plectus</taxon>
    </lineage>
</organism>